<comment type="caution">
    <text evidence="3">The sequence shown here is derived from an EMBL/GenBank/DDBJ whole genome shotgun (WGS) entry which is preliminary data.</text>
</comment>
<organism evidence="3 4">
    <name type="scientific">Calditerricola satsumensis</name>
    <dbReference type="NCBI Taxonomy" id="373054"/>
    <lineage>
        <taxon>Bacteria</taxon>
        <taxon>Bacillati</taxon>
        <taxon>Bacillota</taxon>
        <taxon>Bacilli</taxon>
        <taxon>Bacillales</taxon>
        <taxon>Bacillaceae</taxon>
        <taxon>Calditerricola</taxon>
    </lineage>
</organism>
<dbReference type="RefSeq" id="WP_229725716.1">
    <property type="nucleotide sequence ID" value="NZ_BMOF01000015.1"/>
</dbReference>
<reference evidence="3" key="2">
    <citation type="submission" date="2020-09" db="EMBL/GenBank/DDBJ databases">
        <authorList>
            <person name="Sun Q."/>
            <person name="Ohkuma M."/>
        </authorList>
    </citation>
    <scope>NUCLEOTIDE SEQUENCE</scope>
    <source>
        <strain evidence="3">JCM 14719</strain>
    </source>
</reference>
<dbReference type="AlphaFoldDB" id="A0A8J3B660"/>
<protein>
    <recommendedName>
        <fullName evidence="5">Cytochrome c oxidase subunit 2A</fullName>
    </recommendedName>
</protein>
<feature type="region of interest" description="Disordered" evidence="1">
    <location>
        <begin position="1"/>
        <end position="20"/>
    </location>
</feature>
<evidence type="ECO:0000256" key="1">
    <source>
        <dbReference type="SAM" id="MobiDB-lite"/>
    </source>
</evidence>
<dbReference type="Proteomes" id="UP000637720">
    <property type="component" value="Unassembled WGS sequence"/>
</dbReference>
<proteinExistence type="predicted"/>
<reference evidence="3" key="1">
    <citation type="journal article" date="2014" name="Int. J. Syst. Evol. Microbiol.">
        <title>Complete genome sequence of Corynebacterium casei LMG S-19264T (=DSM 44701T), isolated from a smear-ripened cheese.</title>
        <authorList>
            <consortium name="US DOE Joint Genome Institute (JGI-PGF)"/>
            <person name="Walter F."/>
            <person name="Albersmeier A."/>
            <person name="Kalinowski J."/>
            <person name="Ruckert C."/>
        </authorList>
    </citation>
    <scope>NUCLEOTIDE SEQUENCE</scope>
    <source>
        <strain evidence="3">JCM 14719</strain>
    </source>
</reference>
<evidence type="ECO:0000313" key="4">
    <source>
        <dbReference type="Proteomes" id="UP000637720"/>
    </source>
</evidence>
<name>A0A8J3B660_9BACI</name>
<keyword evidence="2" id="KW-0812">Transmembrane</keyword>
<evidence type="ECO:0000256" key="2">
    <source>
        <dbReference type="SAM" id="Phobius"/>
    </source>
</evidence>
<dbReference type="EMBL" id="BMOF01000015">
    <property type="protein sequence ID" value="GGJ98423.1"/>
    <property type="molecule type" value="Genomic_DNA"/>
</dbReference>
<keyword evidence="2" id="KW-1133">Transmembrane helix</keyword>
<evidence type="ECO:0000313" key="3">
    <source>
        <dbReference type="EMBL" id="GGJ98423.1"/>
    </source>
</evidence>
<gene>
    <name evidence="3" type="ORF">GCM10007043_10430</name>
</gene>
<feature type="transmembrane region" description="Helical" evidence="2">
    <location>
        <begin position="29"/>
        <end position="50"/>
    </location>
</feature>
<accession>A0A8J3B660</accession>
<keyword evidence="4" id="KW-1185">Reference proteome</keyword>
<feature type="compositionally biased region" description="Polar residues" evidence="1">
    <location>
        <begin position="1"/>
        <end position="11"/>
    </location>
</feature>
<sequence length="53" mass="5905">MKAPLTRSQPQHGERPAAKEEGQNLKGTFVFALGLGAFILLSWLSVYLLYLSR</sequence>
<evidence type="ECO:0008006" key="5">
    <source>
        <dbReference type="Google" id="ProtNLM"/>
    </source>
</evidence>
<keyword evidence="2" id="KW-0472">Membrane</keyword>